<evidence type="ECO:0000313" key="2">
    <source>
        <dbReference type="Proteomes" id="UP001054945"/>
    </source>
</evidence>
<organism evidence="1 2">
    <name type="scientific">Caerostris extrusa</name>
    <name type="common">Bark spider</name>
    <name type="synonym">Caerostris bankana</name>
    <dbReference type="NCBI Taxonomy" id="172846"/>
    <lineage>
        <taxon>Eukaryota</taxon>
        <taxon>Metazoa</taxon>
        <taxon>Ecdysozoa</taxon>
        <taxon>Arthropoda</taxon>
        <taxon>Chelicerata</taxon>
        <taxon>Arachnida</taxon>
        <taxon>Araneae</taxon>
        <taxon>Araneomorphae</taxon>
        <taxon>Entelegynae</taxon>
        <taxon>Araneoidea</taxon>
        <taxon>Araneidae</taxon>
        <taxon>Caerostris</taxon>
    </lineage>
</organism>
<keyword evidence="2" id="KW-1185">Reference proteome</keyword>
<protein>
    <submittedName>
        <fullName evidence="1">Uncharacterized protein</fullName>
    </submittedName>
</protein>
<dbReference type="Proteomes" id="UP001054945">
    <property type="component" value="Unassembled WGS sequence"/>
</dbReference>
<reference evidence="1 2" key="1">
    <citation type="submission" date="2021-06" db="EMBL/GenBank/DDBJ databases">
        <title>Caerostris extrusa draft genome.</title>
        <authorList>
            <person name="Kono N."/>
            <person name="Arakawa K."/>
        </authorList>
    </citation>
    <scope>NUCLEOTIDE SEQUENCE [LARGE SCALE GENOMIC DNA]</scope>
</reference>
<comment type="caution">
    <text evidence="1">The sequence shown here is derived from an EMBL/GenBank/DDBJ whole genome shotgun (WGS) entry which is preliminary data.</text>
</comment>
<gene>
    <name evidence="1" type="ORF">CEXT_50231</name>
</gene>
<dbReference type="AlphaFoldDB" id="A0AAV4NBE8"/>
<accession>A0AAV4NBE8</accession>
<dbReference type="EMBL" id="BPLR01020728">
    <property type="protein sequence ID" value="GIX81931.1"/>
    <property type="molecule type" value="Genomic_DNA"/>
</dbReference>
<name>A0AAV4NBE8_CAEEX</name>
<evidence type="ECO:0000313" key="1">
    <source>
        <dbReference type="EMBL" id="GIX81931.1"/>
    </source>
</evidence>
<sequence length="143" mass="16910">MSNIVCLETLFVISLKEFKIRHILPSPPQSDVDNDEDIRILEEEILELQEYNAKDNQSLIQKNHNLSEYHDTLRNNFISLLDHVKLPNFDERPSRENFDTYLKRIHTLFLIIVEENRTVLLSIKQALQDFNFPVNATNGWMRS</sequence>
<proteinExistence type="predicted"/>